<keyword evidence="2" id="KW-0812">Transmembrane</keyword>
<evidence type="ECO:0000313" key="3">
    <source>
        <dbReference type="EMBL" id="OZM56550.1"/>
    </source>
</evidence>
<gene>
    <name evidence="3" type="ORF">CIB95_11500</name>
</gene>
<dbReference type="AlphaFoldDB" id="A0A263BS57"/>
<feature type="compositionally biased region" description="Basic and acidic residues" evidence="1">
    <location>
        <begin position="19"/>
        <end position="34"/>
    </location>
</feature>
<comment type="caution">
    <text evidence="3">The sequence shown here is derived from an EMBL/GenBank/DDBJ whole genome shotgun (WGS) entry which is preliminary data.</text>
</comment>
<dbReference type="EMBL" id="NPIA01000006">
    <property type="protein sequence ID" value="OZM56550.1"/>
    <property type="molecule type" value="Genomic_DNA"/>
</dbReference>
<evidence type="ECO:0000256" key="2">
    <source>
        <dbReference type="SAM" id="Phobius"/>
    </source>
</evidence>
<proteinExistence type="predicted"/>
<evidence type="ECO:0000256" key="1">
    <source>
        <dbReference type="SAM" id="MobiDB-lite"/>
    </source>
</evidence>
<organism evidence="3 4">
    <name type="scientific">Lottiidibacillus patelloidae</name>
    <dbReference type="NCBI Taxonomy" id="2670334"/>
    <lineage>
        <taxon>Bacteria</taxon>
        <taxon>Bacillati</taxon>
        <taxon>Bacillota</taxon>
        <taxon>Bacilli</taxon>
        <taxon>Bacillales</taxon>
        <taxon>Bacillaceae</taxon>
        <taxon>Lottiidibacillus</taxon>
    </lineage>
</organism>
<feature type="compositionally biased region" description="Basic and acidic residues" evidence="1">
    <location>
        <begin position="1"/>
        <end position="10"/>
    </location>
</feature>
<keyword evidence="4" id="KW-1185">Reference proteome</keyword>
<reference evidence="4" key="1">
    <citation type="submission" date="2017-08" db="EMBL/GenBank/DDBJ databases">
        <authorList>
            <person name="Huang Z."/>
        </authorList>
    </citation>
    <scope>NUCLEOTIDE SEQUENCE [LARGE SCALE GENOMIC DNA]</scope>
    <source>
        <strain evidence="4">SA5d-4</strain>
    </source>
</reference>
<evidence type="ECO:0000313" key="4">
    <source>
        <dbReference type="Proteomes" id="UP000217083"/>
    </source>
</evidence>
<accession>A0A263BS57</accession>
<feature type="transmembrane region" description="Helical" evidence="2">
    <location>
        <begin position="44"/>
        <end position="70"/>
    </location>
</feature>
<feature type="region of interest" description="Disordered" evidence="1">
    <location>
        <begin position="1"/>
        <end position="38"/>
    </location>
</feature>
<dbReference type="Proteomes" id="UP000217083">
    <property type="component" value="Unassembled WGS sequence"/>
</dbReference>
<protein>
    <recommendedName>
        <fullName evidence="5">DNA-directed RNA polymerase subunit beta</fullName>
    </recommendedName>
</protein>
<dbReference type="InterPro" id="IPR024596">
    <property type="entry name" value="RNApol_su_b/EpuA"/>
</dbReference>
<reference evidence="3 4" key="2">
    <citation type="submission" date="2017-09" db="EMBL/GenBank/DDBJ databases">
        <title>Bacillus patelloidae sp. nov., isolated from the intestinal tract of a marine limpet.</title>
        <authorList>
            <person name="Liu R."/>
            <person name="Dong C."/>
            <person name="Shao Z."/>
        </authorList>
    </citation>
    <scope>NUCLEOTIDE SEQUENCE [LARGE SCALE GENOMIC DNA]</scope>
    <source>
        <strain evidence="3 4">SA5d-4</strain>
    </source>
</reference>
<evidence type="ECO:0008006" key="5">
    <source>
        <dbReference type="Google" id="ProtNLM"/>
    </source>
</evidence>
<keyword evidence="2" id="KW-1133">Transmembrane helix</keyword>
<keyword evidence="2" id="KW-0472">Membrane</keyword>
<dbReference type="Pfam" id="PF11772">
    <property type="entry name" value="EpuA"/>
    <property type="match status" value="1"/>
</dbReference>
<name>A0A263BS57_9BACI</name>
<sequence length="94" mass="11018">MNRVTEEHSRSEKRKQRKREKEKEASKQRPDFLKSPRPKRKFPIWARLIVVLALIVLSLFAGLMFGYGVIGDGNATDALKWETFQNIFDLINKE</sequence>